<dbReference type="InterPro" id="IPR025509">
    <property type="entry name" value="DUF4396"/>
</dbReference>
<evidence type="ECO:0000313" key="4">
    <source>
        <dbReference type="EMBL" id="KKL89930.1"/>
    </source>
</evidence>
<comment type="caution">
    <text evidence="4">The sequence shown here is derived from an EMBL/GenBank/DDBJ whole genome shotgun (WGS) entry which is preliminary data.</text>
</comment>
<dbReference type="Pfam" id="PF14342">
    <property type="entry name" value="DUF4396"/>
    <property type="match status" value="1"/>
</dbReference>
<keyword evidence="2" id="KW-0812">Transmembrane</keyword>
<evidence type="ECO:0000256" key="2">
    <source>
        <dbReference type="SAM" id="Phobius"/>
    </source>
</evidence>
<feature type="transmembrane region" description="Helical" evidence="2">
    <location>
        <begin position="141"/>
        <end position="165"/>
    </location>
</feature>
<keyword evidence="2" id="KW-0472">Membrane</keyword>
<sequence>MEHDHKKHDPNNLHEDHSGHNSGHHSEHKDAAITGRERLWLSTSTTFHCLIGCGLGEVAGMIIGTGLGMSNVKTIVLAVLLGFFFGFLLGIVPLLRAGFSFGRALKQVFIAESLSIAVMETAEVLVQVYTPGVMEAGLSSAIFWIGMGLSLIAGFIAAWPINYILIGKGISHQH</sequence>
<protein>
    <recommendedName>
        <fullName evidence="3">DUF4396 domain-containing protein</fullName>
    </recommendedName>
</protein>
<feature type="transmembrane region" description="Helical" evidence="2">
    <location>
        <begin position="39"/>
        <end position="63"/>
    </location>
</feature>
<proteinExistence type="predicted"/>
<reference evidence="4" key="1">
    <citation type="journal article" date="2015" name="Nature">
        <title>Complex archaea that bridge the gap between prokaryotes and eukaryotes.</title>
        <authorList>
            <person name="Spang A."/>
            <person name="Saw J.H."/>
            <person name="Jorgensen S.L."/>
            <person name="Zaremba-Niedzwiedzka K."/>
            <person name="Martijn J."/>
            <person name="Lind A.E."/>
            <person name="van Eijk R."/>
            <person name="Schleper C."/>
            <person name="Guy L."/>
            <person name="Ettema T.J."/>
        </authorList>
    </citation>
    <scope>NUCLEOTIDE SEQUENCE</scope>
</reference>
<gene>
    <name evidence="4" type="ORF">LCGC14_1909790</name>
</gene>
<accession>A0A0F9I7Y6</accession>
<keyword evidence="2" id="KW-1133">Transmembrane helix</keyword>
<dbReference type="AlphaFoldDB" id="A0A0F9I7Y6"/>
<name>A0A0F9I7Y6_9ZZZZ</name>
<organism evidence="4">
    <name type="scientific">marine sediment metagenome</name>
    <dbReference type="NCBI Taxonomy" id="412755"/>
    <lineage>
        <taxon>unclassified sequences</taxon>
        <taxon>metagenomes</taxon>
        <taxon>ecological metagenomes</taxon>
    </lineage>
</organism>
<feature type="domain" description="DUF4396" evidence="3">
    <location>
        <begin position="43"/>
        <end position="170"/>
    </location>
</feature>
<feature type="transmembrane region" description="Helical" evidence="2">
    <location>
        <begin position="75"/>
        <end position="96"/>
    </location>
</feature>
<feature type="region of interest" description="Disordered" evidence="1">
    <location>
        <begin position="1"/>
        <end position="28"/>
    </location>
</feature>
<evidence type="ECO:0000259" key="3">
    <source>
        <dbReference type="Pfam" id="PF14342"/>
    </source>
</evidence>
<evidence type="ECO:0000256" key="1">
    <source>
        <dbReference type="SAM" id="MobiDB-lite"/>
    </source>
</evidence>
<dbReference type="EMBL" id="LAZR01020152">
    <property type="protein sequence ID" value="KKL89930.1"/>
    <property type="molecule type" value="Genomic_DNA"/>
</dbReference>